<organism evidence="3 4">
    <name type="scientific">Natronospira proteinivora</name>
    <dbReference type="NCBI Taxonomy" id="1807133"/>
    <lineage>
        <taxon>Bacteria</taxon>
        <taxon>Pseudomonadati</taxon>
        <taxon>Pseudomonadota</taxon>
        <taxon>Gammaproteobacteria</taxon>
        <taxon>Natronospirales</taxon>
        <taxon>Natronospiraceae</taxon>
        <taxon>Natronospira</taxon>
    </lineage>
</organism>
<dbReference type="RefSeq" id="WP_253445917.1">
    <property type="nucleotide sequence ID" value="NZ_JALJYF010000001.1"/>
</dbReference>
<accession>A0ABT1G6H2</accession>
<dbReference type="Gene3D" id="2.20.200.10">
    <property type="entry name" value="Outer membrane efflux proteins (OEP)"/>
    <property type="match status" value="1"/>
</dbReference>
<dbReference type="InterPro" id="IPR010131">
    <property type="entry name" value="MdtP/NodT-like"/>
</dbReference>
<keyword evidence="2" id="KW-1134">Transmembrane beta strand</keyword>
<comment type="subcellular location">
    <subcellularLocation>
        <location evidence="2">Cell outer membrane</location>
        <topology evidence="2">Lipid-anchor</topology>
    </subcellularLocation>
</comment>
<comment type="caution">
    <text evidence="3">The sequence shown here is derived from an EMBL/GenBank/DDBJ whole genome shotgun (WGS) entry which is preliminary data.</text>
</comment>
<dbReference type="EMBL" id="JALJYF010000001">
    <property type="protein sequence ID" value="MCP1726900.1"/>
    <property type="molecule type" value="Genomic_DNA"/>
</dbReference>
<evidence type="ECO:0000313" key="4">
    <source>
        <dbReference type="Proteomes" id="UP001523550"/>
    </source>
</evidence>
<dbReference type="Pfam" id="PF02321">
    <property type="entry name" value="OEP"/>
    <property type="match status" value="2"/>
</dbReference>
<dbReference type="Gene3D" id="1.20.1600.10">
    <property type="entry name" value="Outer membrane efflux proteins (OEP)"/>
    <property type="match status" value="1"/>
</dbReference>
<keyword evidence="2" id="KW-0812">Transmembrane</keyword>
<evidence type="ECO:0000313" key="3">
    <source>
        <dbReference type="EMBL" id="MCP1726900.1"/>
    </source>
</evidence>
<dbReference type="SUPFAM" id="SSF56954">
    <property type="entry name" value="Outer membrane efflux proteins (OEP)"/>
    <property type="match status" value="1"/>
</dbReference>
<evidence type="ECO:0000256" key="1">
    <source>
        <dbReference type="ARBA" id="ARBA00007613"/>
    </source>
</evidence>
<name>A0ABT1G6H2_9GAMM</name>
<dbReference type="InterPro" id="IPR003423">
    <property type="entry name" value="OMP_efflux"/>
</dbReference>
<dbReference type="PANTHER" id="PTHR30203">
    <property type="entry name" value="OUTER MEMBRANE CATION EFFLUX PROTEIN"/>
    <property type="match status" value="1"/>
</dbReference>
<proteinExistence type="inferred from homology"/>
<evidence type="ECO:0000256" key="2">
    <source>
        <dbReference type="RuleBase" id="RU362097"/>
    </source>
</evidence>
<protein>
    <submittedName>
        <fullName evidence="3">Multidrug efflux system outer membrane protein</fullName>
    </submittedName>
</protein>
<keyword evidence="2" id="KW-0449">Lipoprotein</keyword>
<dbReference type="PROSITE" id="PS51257">
    <property type="entry name" value="PROKAR_LIPOPROTEIN"/>
    <property type="match status" value="1"/>
</dbReference>
<reference evidence="3 4" key="1">
    <citation type="submission" date="2022-03" db="EMBL/GenBank/DDBJ databases">
        <title>Genomic Encyclopedia of Type Strains, Phase III (KMG-III): the genomes of soil and plant-associated and newly described type strains.</title>
        <authorList>
            <person name="Whitman W."/>
        </authorList>
    </citation>
    <scope>NUCLEOTIDE SEQUENCE [LARGE SCALE GENOMIC DNA]</scope>
    <source>
        <strain evidence="3 4">BSker1</strain>
    </source>
</reference>
<keyword evidence="4" id="KW-1185">Reference proteome</keyword>
<dbReference type="Proteomes" id="UP001523550">
    <property type="component" value="Unassembled WGS sequence"/>
</dbReference>
<keyword evidence="2" id="KW-0564">Palmitate</keyword>
<dbReference type="NCBIfam" id="TIGR01845">
    <property type="entry name" value="outer_NodT"/>
    <property type="match status" value="1"/>
</dbReference>
<gene>
    <name evidence="3" type="ORF">J2T60_000865</name>
</gene>
<comment type="similarity">
    <text evidence="1 2">Belongs to the outer membrane factor (OMF) (TC 1.B.17) family.</text>
</comment>
<keyword evidence="2" id="KW-0472">Membrane</keyword>
<sequence>MGRAHRHIFVLALLVLLGACSLSPEYQRPDLLLPEEWPTDESELDREQGPDVLTDWWTRFDDPQLNELVEHALEENPDLEMAAARVAEARAVLGMGRAERLPRLDLEAELERENPGESGDWETDLEIAAALSYEVDLWGRLAQASESARAQLLSTAYTRDAIRLTIISDVISHYFQLRAAQDQIRITRDTIQTREEALELEQIRRRAGAATQLALRQAEAELETSRAELPGRLAEARQLSRALAILVGRDDEVMSGLEAMDDNQGLPDLNGDLAQLPAYIPARLLEYRPDIQAAEYALIATNADIGVARANWFPRINLVAALGTAASSGSSLFTSAAQLESLTGEITAPILDFGRRAADVETAEARKELAEIQYRSTILEAFQEVADAWTLMTTAEEQRRVREREVDARLEVTDLAVTRYVGGYTEYLEVLDARRALFDAQIALTEAERDRLVAEANLYRALGGSWAEEIPTPD</sequence>